<dbReference type="GO" id="GO:0017102">
    <property type="term" value="C:methionyl glutamyl tRNA synthetase complex"/>
    <property type="evidence" value="ECO:0007669"/>
    <property type="project" value="TreeGrafter"/>
</dbReference>
<dbReference type="GO" id="GO:0000049">
    <property type="term" value="F:tRNA binding"/>
    <property type="evidence" value="ECO:0007669"/>
    <property type="project" value="UniProtKB-UniRule"/>
</dbReference>
<dbReference type="PANTHER" id="PTHR11586">
    <property type="entry name" value="TRNA-AMINOACYLATION COFACTOR ARC1 FAMILY MEMBER"/>
    <property type="match status" value="1"/>
</dbReference>
<dbReference type="AlphaFoldDB" id="A0A0W4ZV88"/>
<name>A0A0W4ZV88_PNEJ7</name>
<protein>
    <recommendedName>
        <fullName evidence="4">tRNA-binding domain-containing protein</fullName>
    </recommendedName>
</protein>
<dbReference type="OrthoDB" id="19141at2759"/>
<keyword evidence="6" id="KW-1185">Reference proteome</keyword>
<dbReference type="SUPFAM" id="SSF50249">
    <property type="entry name" value="Nucleic acid-binding proteins"/>
    <property type="match status" value="1"/>
</dbReference>
<dbReference type="GeneID" id="28938902"/>
<dbReference type="Gene3D" id="2.40.50.140">
    <property type="entry name" value="Nucleic acid-binding proteins"/>
    <property type="match status" value="1"/>
</dbReference>
<proteinExistence type="predicted"/>
<dbReference type="EMBL" id="LFWA01000002">
    <property type="protein sequence ID" value="KTW32289.1"/>
    <property type="molecule type" value="Genomic_DNA"/>
</dbReference>
<dbReference type="Pfam" id="PF01588">
    <property type="entry name" value="tRNA_bind"/>
    <property type="match status" value="1"/>
</dbReference>
<feature type="domain" description="TRNA-binding" evidence="4">
    <location>
        <begin position="8"/>
        <end position="119"/>
    </location>
</feature>
<evidence type="ECO:0000256" key="3">
    <source>
        <dbReference type="PROSITE-ProRule" id="PRU00209"/>
    </source>
</evidence>
<evidence type="ECO:0000259" key="4">
    <source>
        <dbReference type="PROSITE" id="PS50886"/>
    </source>
</evidence>
<evidence type="ECO:0000313" key="5">
    <source>
        <dbReference type="EMBL" id="KTW32289.1"/>
    </source>
</evidence>
<evidence type="ECO:0000256" key="2">
    <source>
        <dbReference type="ARBA" id="ARBA00022884"/>
    </source>
</evidence>
<evidence type="ECO:0000256" key="1">
    <source>
        <dbReference type="ARBA" id="ARBA00022555"/>
    </source>
</evidence>
<dbReference type="InterPro" id="IPR051270">
    <property type="entry name" value="Tyrosine-tRNA_ligase_regulator"/>
</dbReference>
<evidence type="ECO:0000313" key="6">
    <source>
        <dbReference type="Proteomes" id="UP000053447"/>
    </source>
</evidence>
<accession>A0A0W4ZV88</accession>
<reference evidence="6" key="1">
    <citation type="journal article" date="2016" name="Nat. Commun.">
        <title>Genome analysis of three Pneumocystis species reveals adaptation mechanisms to life exclusively in mammalian hosts.</title>
        <authorList>
            <person name="Ma L."/>
            <person name="Chen Z."/>
            <person name="Huang D.W."/>
            <person name="Kutty G."/>
            <person name="Ishihara M."/>
            <person name="Wang H."/>
            <person name="Abouelleil A."/>
            <person name="Bishop L."/>
            <person name="Davey E."/>
            <person name="Deng R."/>
            <person name="Deng X."/>
            <person name="Fan L."/>
            <person name="Fantoni G."/>
            <person name="Fitzgerald M."/>
            <person name="Gogineni E."/>
            <person name="Goldberg J.M."/>
            <person name="Handley G."/>
            <person name="Hu X."/>
            <person name="Huber C."/>
            <person name="Jiao X."/>
            <person name="Jones K."/>
            <person name="Levin J.Z."/>
            <person name="Liu Y."/>
            <person name="Macdonald P."/>
            <person name="Melnikov A."/>
            <person name="Raley C."/>
            <person name="Sassi M."/>
            <person name="Sherman B.T."/>
            <person name="Song X."/>
            <person name="Sykes S."/>
            <person name="Tran B."/>
            <person name="Walsh L."/>
            <person name="Xia Y."/>
            <person name="Yang J."/>
            <person name="Young S."/>
            <person name="Zeng Q."/>
            <person name="Zheng X."/>
            <person name="Stephens R."/>
            <person name="Nusbaum C."/>
            <person name="Birren B.W."/>
            <person name="Azadi P."/>
            <person name="Lempicki R.A."/>
            <person name="Cuomo C.A."/>
            <person name="Kovacs J.A."/>
        </authorList>
    </citation>
    <scope>NUCLEOTIDE SEQUENCE [LARGE SCALE GENOMIC DNA]</scope>
    <source>
        <strain evidence="6">RU7</strain>
    </source>
</reference>
<dbReference type="InterPro" id="IPR012340">
    <property type="entry name" value="NA-bd_OB-fold"/>
</dbReference>
<keyword evidence="1 3" id="KW-0820">tRNA-binding</keyword>
<dbReference type="RefSeq" id="XP_018230981.1">
    <property type="nucleotide sequence ID" value="XM_018372647.1"/>
</dbReference>
<comment type="caution">
    <text evidence="5">The sequence shown here is derived from an EMBL/GenBank/DDBJ whole genome shotgun (WGS) entry which is preliminary data.</text>
</comment>
<dbReference type="STRING" id="1408657.A0A0W4ZV88"/>
<keyword evidence="2 3" id="KW-0694">RNA-binding</keyword>
<gene>
    <name evidence="5" type="ORF">T551_00380</name>
</gene>
<dbReference type="PANTHER" id="PTHR11586:SF33">
    <property type="entry name" value="AMINOACYL TRNA SYNTHASE COMPLEX-INTERACTING MULTIFUNCTIONAL PROTEIN 1"/>
    <property type="match status" value="1"/>
</dbReference>
<dbReference type="CDD" id="cd02799">
    <property type="entry name" value="tRNA_bind_EMAP-II_like"/>
    <property type="match status" value="1"/>
</dbReference>
<dbReference type="VEuPathDB" id="FungiDB:T551_00380"/>
<dbReference type="PROSITE" id="PS50886">
    <property type="entry name" value="TRBD"/>
    <property type="match status" value="1"/>
</dbReference>
<sequence>MSADATVTPSVLDLRVGLIDKAIQHPDADNLYLLTIHCGDAEPRTVVSGLAKYIPIEALQHRLVVLLCNLKPIKFRGITSQAEYDKIIKAMVLAGSDAIHSKLELVEPPAESTPGTPAVFDGHVGAPLTLLPPKKKLWEQIQPGLRADASGEVGWVEGNGVWRALRVGTWTCKLPTLREVSIS</sequence>
<dbReference type="InterPro" id="IPR002547">
    <property type="entry name" value="tRNA-bd_dom"/>
</dbReference>
<organism evidence="5 6">
    <name type="scientific">Pneumocystis jirovecii (strain RU7)</name>
    <name type="common">Human pneumocystis pneumonia agent</name>
    <dbReference type="NCBI Taxonomy" id="1408657"/>
    <lineage>
        <taxon>Eukaryota</taxon>
        <taxon>Fungi</taxon>
        <taxon>Dikarya</taxon>
        <taxon>Ascomycota</taxon>
        <taxon>Taphrinomycotina</taxon>
        <taxon>Pneumocystomycetes</taxon>
        <taxon>Pneumocystaceae</taxon>
        <taxon>Pneumocystis</taxon>
    </lineage>
</organism>
<dbReference type="Proteomes" id="UP000053447">
    <property type="component" value="Unassembled WGS sequence"/>
</dbReference>